<dbReference type="AlphaFoldDB" id="A0AA46TGG6"/>
<evidence type="ECO:0000313" key="2">
    <source>
        <dbReference type="Proteomes" id="UP001164390"/>
    </source>
</evidence>
<reference evidence="1" key="1">
    <citation type="submission" date="2022-01" db="EMBL/GenBank/DDBJ databases">
        <title>Nocardioidaceae gen. sp. A5X3R13.</title>
        <authorList>
            <person name="Lopez Marin M.A."/>
            <person name="Uhlik O."/>
        </authorList>
    </citation>
    <scope>NUCLEOTIDE SEQUENCE</scope>
    <source>
        <strain evidence="1">A5X3R13</strain>
    </source>
</reference>
<dbReference type="EMBL" id="CP094970">
    <property type="protein sequence ID" value="UYM04700.1"/>
    <property type="molecule type" value="Genomic_DNA"/>
</dbReference>
<dbReference type="KEGG" id="sgrg:L0C25_19510"/>
<sequence>MTHHDPLQKADFGAIYDQPDPRAYFSTLQPFGYVIPQYGADAFTRLLSVLPIRDVSPTVLDVCSSYGIVGTLLRSDLRLSDLYAHYTDPTTSAQSPQTLREADRKLIAERAKGAAPRVVGLDVAPNAVAYGVEIGAIDAGVTDNLETDDPSGRLTELLAGVDLITTTGGVGYVTERTFDRLLRSCPKDVWVAAFCLRTYDYHPIATTLARHGLRTERMSRTFPQRRFTDEDERQWAISRVRERGLDPEGKEADGYYHADLYLSRPLDATETRHVDALLADAF</sequence>
<organism evidence="1 2">
    <name type="scientific">Solicola gregarius</name>
    <dbReference type="NCBI Taxonomy" id="2908642"/>
    <lineage>
        <taxon>Bacteria</taxon>
        <taxon>Bacillati</taxon>
        <taxon>Actinomycetota</taxon>
        <taxon>Actinomycetes</taxon>
        <taxon>Propionibacteriales</taxon>
        <taxon>Nocardioidaceae</taxon>
        <taxon>Solicola</taxon>
    </lineage>
</organism>
<dbReference type="RefSeq" id="WP_271633458.1">
    <property type="nucleotide sequence ID" value="NZ_CP094970.1"/>
</dbReference>
<keyword evidence="2" id="KW-1185">Reference proteome</keyword>
<accession>A0AA46TGG6</accession>
<gene>
    <name evidence="1" type="ORF">L0C25_19510</name>
</gene>
<proteinExistence type="predicted"/>
<evidence type="ECO:0008006" key="3">
    <source>
        <dbReference type="Google" id="ProtNLM"/>
    </source>
</evidence>
<name>A0AA46TGG6_9ACTN</name>
<protein>
    <recommendedName>
        <fullName evidence="3">Methyltransferase type 12</fullName>
    </recommendedName>
</protein>
<dbReference type="Proteomes" id="UP001164390">
    <property type="component" value="Chromosome"/>
</dbReference>
<evidence type="ECO:0000313" key="1">
    <source>
        <dbReference type="EMBL" id="UYM04700.1"/>
    </source>
</evidence>